<accession>A0ABR9V4C1</accession>
<keyword evidence="5 7" id="KW-1133">Transmembrane helix</keyword>
<evidence type="ECO:0000256" key="6">
    <source>
        <dbReference type="ARBA" id="ARBA00023136"/>
    </source>
</evidence>
<evidence type="ECO:0000256" key="1">
    <source>
        <dbReference type="ARBA" id="ARBA00004651"/>
    </source>
</evidence>
<keyword evidence="2" id="KW-0813">Transport</keyword>
<feature type="transmembrane region" description="Helical" evidence="7">
    <location>
        <begin position="348"/>
        <end position="370"/>
    </location>
</feature>
<dbReference type="Pfam" id="PF02687">
    <property type="entry name" value="FtsX"/>
    <property type="match status" value="1"/>
</dbReference>
<name>A0ABR9V4C1_9CHRO</name>
<organism evidence="9 10">
    <name type="scientific">Cyanobacterium stanieri LEGE 03274</name>
    <dbReference type="NCBI Taxonomy" id="1828756"/>
    <lineage>
        <taxon>Bacteria</taxon>
        <taxon>Bacillati</taxon>
        <taxon>Cyanobacteriota</taxon>
        <taxon>Cyanophyceae</taxon>
        <taxon>Oscillatoriophycideae</taxon>
        <taxon>Chroococcales</taxon>
        <taxon>Geminocystaceae</taxon>
        <taxon>Cyanobacterium</taxon>
    </lineage>
</organism>
<proteinExistence type="predicted"/>
<dbReference type="InterPro" id="IPR051125">
    <property type="entry name" value="ABC-4/HrtB_transporter"/>
</dbReference>
<feature type="domain" description="ABC3 transporter permease C-terminal" evidence="8">
    <location>
        <begin position="268"/>
        <end position="374"/>
    </location>
</feature>
<evidence type="ECO:0000313" key="10">
    <source>
        <dbReference type="Proteomes" id="UP000654604"/>
    </source>
</evidence>
<evidence type="ECO:0000256" key="3">
    <source>
        <dbReference type="ARBA" id="ARBA00022475"/>
    </source>
</evidence>
<sequence>MKTPLAWLQLSHERMRLLIALAGIGFADILMFMQLGFRGALLDSATLIHEKIEADLVLISPQSEAIHLMKPFSRRGLYQTLHLEEVEFVAPIYISLGDWKNPETGQVRTIMAMGFNPSHSILDLPLVNKNLDEIKLSDTFLFDVASRPEFGRVESLYESQGEVKTEINNRNIKVNGLFSLGPSFAVDGTVITSDTNILRTFPERSSGNIEVGLVKLKDNVDPLMVKDRLNSFLGADVRVLTHQEFIDFEQGYWSNSTPIGFIFLLGAGMGFVVGTVIVYQILYADVSDHLPEYATLKAMGYGDNYFLVLVFQEAIILAILGFIPGFLISSGLYGLTKTATALPLAMKVSRVVMVLLLTIIMCFISGAIAVRKLKDADPADIF</sequence>
<feature type="transmembrane region" description="Helical" evidence="7">
    <location>
        <begin position="259"/>
        <end position="284"/>
    </location>
</feature>
<dbReference type="Proteomes" id="UP000654604">
    <property type="component" value="Unassembled WGS sequence"/>
</dbReference>
<dbReference type="InterPro" id="IPR003838">
    <property type="entry name" value="ABC3_permease_C"/>
</dbReference>
<evidence type="ECO:0000256" key="5">
    <source>
        <dbReference type="ARBA" id="ARBA00022989"/>
    </source>
</evidence>
<gene>
    <name evidence="9" type="ORF">IQ215_08425</name>
</gene>
<dbReference type="NCBIfam" id="TIGR01185">
    <property type="entry name" value="devC"/>
    <property type="match status" value="1"/>
</dbReference>
<evidence type="ECO:0000313" key="9">
    <source>
        <dbReference type="EMBL" id="MBE9222722.1"/>
    </source>
</evidence>
<dbReference type="PANTHER" id="PTHR43738">
    <property type="entry name" value="ABC TRANSPORTER, MEMBRANE PROTEIN"/>
    <property type="match status" value="1"/>
</dbReference>
<keyword evidence="4 7" id="KW-0812">Transmembrane</keyword>
<evidence type="ECO:0000256" key="4">
    <source>
        <dbReference type="ARBA" id="ARBA00022692"/>
    </source>
</evidence>
<dbReference type="PANTHER" id="PTHR43738:SF1">
    <property type="entry name" value="HEMIN TRANSPORT SYSTEM PERMEASE PROTEIN HRTB-RELATED"/>
    <property type="match status" value="1"/>
</dbReference>
<protein>
    <submittedName>
        <fullName evidence="9">FtsX-like permease family protein</fullName>
    </submittedName>
</protein>
<dbReference type="InterPro" id="IPR005891">
    <property type="entry name" value="DevC"/>
</dbReference>
<keyword evidence="6 7" id="KW-0472">Membrane</keyword>
<comment type="caution">
    <text evidence="9">The sequence shown here is derived from an EMBL/GenBank/DDBJ whole genome shotgun (WGS) entry which is preliminary data.</text>
</comment>
<evidence type="ECO:0000256" key="7">
    <source>
        <dbReference type="SAM" id="Phobius"/>
    </source>
</evidence>
<dbReference type="EMBL" id="JADEWC010000016">
    <property type="protein sequence ID" value="MBE9222722.1"/>
    <property type="molecule type" value="Genomic_DNA"/>
</dbReference>
<keyword evidence="3" id="KW-1003">Cell membrane</keyword>
<reference evidence="9 10" key="1">
    <citation type="submission" date="2020-10" db="EMBL/GenBank/DDBJ databases">
        <authorList>
            <person name="Castelo-Branco R."/>
            <person name="Eusebio N."/>
            <person name="Adriana R."/>
            <person name="Vieira A."/>
            <person name="Brugerolle De Fraissinette N."/>
            <person name="Rezende De Castro R."/>
            <person name="Schneider M.P."/>
            <person name="Vasconcelos V."/>
            <person name="Leao P.N."/>
        </authorList>
    </citation>
    <scope>NUCLEOTIDE SEQUENCE [LARGE SCALE GENOMIC DNA]</scope>
    <source>
        <strain evidence="9 10">LEGE 03274</strain>
    </source>
</reference>
<feature type="transmembrane region" description="Helical" evidence="7">
    <location>
        <begin position="17"/>
        <end position="37"/>
    </location>
</feature>
<evidence type="ECO:0000256" key="2">
    <source>
        <dbReference type="ARBA" id="ARBA00022448"/>
    </source>
</evidence>
<evidence type="ECO:0000259" key="8">
    <source>
        <dbReference type="Pfam" id="PF02687"/>
    </source>
</evidence>
<dbReference type="RefSeq" id="WP_193800877.1">
    <property type="nucleotide sequence ID" value="NZ_JADEWC010000016.1"/>
</dbReference>
<keyword evidence="10" id="KW-1185">Reference proteome</keyword>
<dbReference type="PIRSF" id="PIRSF031773">
    <property type="entry name" value="DevC"/>
    <property type="match status" value="1"/>
</dbReference>
<feature type="transmembrane region" description="Helical" evidence="7">
    <location>
        <begin position="305"/>
        <end position="328"/>
    </location>
</feature>
<comment type="subcellular location">
    <subcellularLocation>
        <location evidence="1">Cell membrane</location>
        <topology evidence="1">Multi-pass membrane protein</topology>
    </subcellularLocation>
</comment>